<reference evidence="3" key="1">
    <citation type="submission" date="2021-11" db="EMBL/GenBank/DDBJ databases">
        <title>Streptomyces corallinus and Kineosporia corallina sp. nov., two new coral-derived marine actinobacteria.</title>
        <authorList>
            <person name="Buangrab K."/>
            <person name="Sutthacheep M."/>
            <person name="Yeemin T."/>
            <person name="Harunari E."/>
            <person name="Igarashi Y."/>
            <person name="Sripreechasak P."/>
            <person name="Kanchanasin P."/>
            <person name="Tanasupawat S."/>
            <person name="Phongsopitanun W."/>
        </authorList>
    </citation>
    <scope>NUCLEOTIDE SEQUENCE</scope>
    <source>
        <strain evidence="3">JCM 31032</strain>
    </source>
</reference>
<evidence type="ECO:0000256" key="2">
    <source>
        <dbReference type="SAM" id="Phobius"/>
    </source>
</evidence>
<dbReference type="AlphaFoldDB" id="A0A9X1T3V4"/>
<organism evidence="3 4">
    <name type="scientific">Kineosporia babensis</name>
    <dbReference type="NCBI Taxonomy" id="499548"/>
    <lineage>
        <taxon>Bacteria</taxon>
        <taxon>Bacillati</taxon>
        <taxon>Actinomycetota</taxon>
        <taxon>Actinomycetes</taxon>
        <taxon>Kineosporiales</taxon>
        <taxon>Kineosporiaceae</taxon>
        <taxon>Kineosporia</taxon>
    </lineage>
</organism>
<keyword evidence="2" id="KW-1133">Transmembrane helix</keyword>
<dbReference type="EMBL" id="JAJOMB010000027">
    <property type="protein sequence ID" value="MCD5316123.1"/>
    <property type="molecule type" value="Genomic_DNA"/>
</dbReference>
<feature type="transmembrane region" description="Helical" evidence="2">
    <location>
        <begin position="173"/>
        <end position="195"/>
    </location>
</feature>
<sequence>MKSLVLYGRALAAAAFLAGIVFGIPLALAFVVGDPLPEWDALRVGDLSDDVLLHVAASFTWLLWAYALILIVAEARAQVSTQPRPSLPGQQSLFQPLVTALLLTAPTVAATVGGSMAPTPPVQPLPGTTAGAPTMKQPATVVHDWRPAPVAQHSERVAAPVQASASSPGVREVFLLGMGAGMGLSLIAATFHTIIRRRRRMAAAGRRPGHLAALSPPEAAEVERALQVGAHLASDIRLRLDVVLATLDVALAARGYAPAAILAVRLDHQRIDLVLAKETVQGLPAPWRRDPDTGFWSLDDPGLDDRDAADPSTFERCWCWIGHSPDGTGRWRAEDVWLLNLQTSPRIRLIADTDHALNIVRAMTFSLDNSDGAGLSVAVDSAADELADLAVLVGGGRRRLPGEPVTLRIEDTLRPSTRRDLSAGATVLVVTDDLESVQPDEVRLVLDASGRLHTSFTTDPIAPARFSEADLQHLRPAVRSALDPPTRRPPEQPQPPLSVQRPPINVLGMPLDAEPSAGGQESTVLGEHTVEDLTAVAGVETGDIPHLAPRLVSTQRLSYQQDPALDEELRLLADPDCPRPRLRILGPIEVYASGPAPSGGQRKPWWCEIVVLLHAHPAGLTYERFVDLLWPRGTSRRTASALPRQTISAARKWMGEDPETGQPYLPNVRSLERWVCRIDGVISDADLARRLRARGVSRGVDGLQDLQTALDLVTGPVLEGRRARGYQWLIENPLLTELVPMIAEIAHTMAVHWLARGEPGKAEAAALKADLAGSYEDVTRLDLIAAARAQGNRADEDRWVQVLLDTHGGEVEEDLPAWTLARLDRIRRQVRYTAS</sequence>
<evidence type="ECO:0008006" key="5">
    <source>
        <dbReference type="Google" id="ProtNLM"/>
    </source>
</evidence>
<keyword evidence="4" id="KW-1185">Reference proteome</keyword>
<keyword evidence="2" id="KW-0812">Transmembrane</keyword>
<feature type="region of interest" description="Disordered" evidence="1">
    <location>
        <begin position="480"/>
        <end position="521"/>
    </location>
</feature>
<keyword evidence="2" id="KW-0472">Membrane</keyword>
<accession>A0A9X1T3V4</accession>
<evidence type="ECO:0000313" key="4">
    <source>
        <dbReference type="Proteomes" id="UP001138997"/>
    </source>
</evidence>
<name>A0A9X1T3V4_9ACTN</name>
<dbReference type="RefSeq" id="WP_231449059.1">
    <property type="nucleotide sequence ID" value="NZ_JAJOMB010000027.1"/>
</dbReference>
<evidence type="ECO:0000256" key="1">
    <source>
        <dbReference type="SAM" id="MobiDB-lite"/>
    </source>
</evidence>
<feature type="transmembrane region" description="Helical" evidence="2">
    <location>
        <begin position="53"/>
        <end position="73"/>
    </location>
</feature>
<evidence type="ECO:0000313" key="3">
    <source>
        <dbReference type="EMBL" id="MCD5316123.1"/>
    </source>
</evidence>
<gene>
    <name evidence="3" type="ORF">LR394_35025</name>
</gene>
<protein>
    <recommendedName>
        <fullName evidence="5">Bacterial transcriptional activator domain-containing protein</fullName>
    </recommendedName>
</protein>
<proteinExistence type="predicted"/>
<dbReference type="Proteomes" id="UP001138997">
    <property type="component" value="Unassembled WGS sequence"/>
</dbReference>
<comment type="caution">
    <text evidence="3">The sequence shown here is derived from an EMBL/GenBank/DDBJ whole genome shotgun (WGS) entry which is preliminary data.</text>
</comment>